<dbReference type="GO" id="GO:0006313">
    <property type="term" value="P:DNA transposition"/>
    <property type="evidence" value="ECO:0007669"/>
    <property type="project" value="UniProtKB-UniRule"/>
</dbReference>
<dbReference type="Pfam" id="PF00589">
    <property type="entry name" value="Phage_integrase"/>
    <property type="match status" value="1"/>
</dbReference>
<dbReference type="InterPro" id="IPR011931">
    <property type="entry name" value="Recomb_XerC"/>
</dbReference>
<dbReference type="GO" id="GO:0005737">
    <property type="term" value="C:cytoplasm"/>
    <property type="evidence" value="ECO:0007669"/>
    <property type="project" value="UniProtKB-SubCell"/>
</dbReference>
<comment type="similarity">
    <text evidence="2 10">Belongs to the 'phage' integrase family. XerC subfamily.</text>
</comment>
<feature type="domain" description="Tyr recombinase" evidence="12">
    <location>
        <begin position="110"/>
        <end position="294"/>
    </location>
</feature>
<comment type="function">
    <text evidence="10">Site-specific tyrosine recombinase, which acts by catalyzing the cutting and rejoining of the recombining DNA molecules. The XerC-XerD complex is essential to convert dimers of the bacterial chromosome into monomers to permit their segregation at cell division. It also contributes to the segregational stability of plasmids.</text>
</comment>
<dbReference type="GO" id="GO:0003677">
    <property type="term" value="F:DNA binding"/>
    <property type="evidence" value="ECO:0007669"/>
    <property type="project" value="UniProtKB-UniRule"/>
</dbReference>
<feature type="active site" description="O-(3'-phospho-DNA)-tyrosine intermediate" evidence="10">
    <location>
        <position position="281"/>
    </location>
</feature>
<keyword evidence="6 10" id="KW-0229">DNA integration</keyword>
<feature type="active site" evidence="10">
    <location>
        <position position="249"/>
    </location>
</feature>
<evidence type="ECO:0000256" key="9">
    <source>
        <dbReference type="ARBA" id="ARBA00023306"/>
    </source>
</evidence>
<evidence type="ECO:0000313" key="15">
    <source>
        <dbReference type="Proteomes" id="UP001179121"/>
    </source>
</evidence>
<dbReference type="GO" id="GO:0009037">
    <property type="term" value="F:tyrosine-based site-specific recombinase activity"/>
    <property type="evidence" value="ECO:0007669"/>
    <property type="project" value="UniProtKB-UniRule"/>
</dbReference>
<reference evidence="14" key="1">
    <citation type="submission" date="2022-10" db="EMBL/GenBank/DDBJ databases">
        <authorList>
            <person name="Koch H."/>
        </authorList>
    </citation>
    <scope>NUCLEOTIDE SEQUENCE</scope>
    <source>
        <strain evidence="14">DNF</strain>
    </source>
</reference>
<dbReference type="InterPro" id="IPR013762">
    <property type="entry name" value="Integrase-like_cat_sf"/>
</dbReference>
<feature type="active site" evidence="10">
    <location>
        <position position="150"/>
    </location>
</feature>
<gene>
    <name evidence="10" type="primary">xerC</name>
    <name evidence="14" type="ORF">DNFV4_00443</name>
</gene>
<dbReference type="InterPro" id="IPR010998">
    <property type="entry name" value="Integrase_recombinase_N"/>
</dbReference>
<dbReference type="GO" id="GO:0007059">
    <property type="term" value="P:chromosome segregation"/>
    <property type="evidence" value="ECO:0007669"/>
    <property type="project" value="UniProtKB-UniRule"/>
</dbReference>
<keyword evidence="5 10" id="KW-0159">Chromosome partition</keyword>
<evidence type="ECO:0000313" key="14">
    <source>
        <dbReference type="EMBL" id="CAI4030019.1"/>
    </source>
</evidence>
<dbReference type="SUPFAM" id="SSF56349">
    <property type="entry name" value="DNA breaking-rejoining enzymes"/>
    <property type="match status" value="1"/>
</dbReference>
<dbReference type="InterPro" id="IPR002104">
    <property type="entry name" value="Integrase_catalytic"/>
</dbReference>
<feature type="active site" evidence="10">
    <location>
        <position position="272"/>
    </location>
</feature>
<dbReference type="InterPro" id="IPR044068">
    <property type="entry name" value="CB"/>
</dbReference>
<keyword evidence="7 10" id="KW-0238">DNA-binding</keyword>
<keyword evidence="4 10" id="KW-0132">Cell division</keyword>
<evidence type="ECO:0000259" key="12">
    <source>
        <dbReference type="PROSITE" id="PS51898"/>
    </source>
</evidence>
<keyword evidence="15" id="KW-1185">Reference proteome</keyword>
<accession>A0AA86T153</accession>
<comment type="subunit">
    <text evidence="10">Forms a cyclic heterotetrameric complex composed of two molecules of XerC and two molecules of XerD.</text>
</comment>
<dbReference type="PANTHER" id="PTHR30349:SF77">
    <property type="entry name" value="TYROSINE RECOMBINASE XERC"/>
    <property type="match status" value="1"/>
</dbReference>
<keyword evidence="8 10" id="KW-0233">DNA recombination</keyword>
<evidence type="ECO:0000256" key="3">
    <source>
        <dbReference type="ARBA" id="ARBA00022490"/>
    </source>
</evidence>
<evidence type="ECO:0000256" key="5">
    <source>
        <dbReference type="ARBA" id="ARBA00022829"/>
    </source>
</evidence>
<dbReference type="Gene3D" id="1.10.150.130">
    <property type="match status" value="1"/>
</dbReference>
<feature type="active site" evidence="10">
    <location>
        <position position="174"/>
    </location>
</feature>
<dbReference type="Proteomes" id="UP001179121">
    <property type="component" value="Chromosome"/>
</dbReference>
<dbReference type="KEGG" id="nti:DNFV4_00443"/>
<dbReference type="GO" id="GO:0051301">
    <property type="term" value="P:cell division"/>
    <property type="evidence" value="ECO:0007669"/>
    <property type="project" value="UniProtKB-UniRule"/>
</dbReference>
<dbReference type="PANTHER" id="PTHR30349">
    <property type="entry name" value="PHAGE INTEGRASE-RELATED"/>
    <property type="match status" value="1"/>
</dbReference>
<protein>
    <recommendedName>
        <fullName evidence="10 11">Tyrosine recombinase XerC</fullName>
    </recommendedName>
</protein>
<feature type="domain" description="Core-binding (CB)" evidence="13">
    <location>
        <begin position="1"/>
        <end position="89"/>
    </location>
</feature>
<feature type="active site" evidence="10">
    <location>
        <position position="246"/>
    </location>
</feature>
<dbReference type="InterPro" id="IPR023009">
    <property type="entry name" value="Tyrosine_recombinase_XerC/XerD"/>
</dbReference>
<evidence type="ECO:0000256" key="8">
    <source>
        <dbReference type="ARBA" id="ARBA00023172"/>
    </source>
</evidence>
<dbReference type="PROSITE" id="PS51898">
    <property type="entry name" value="TYR_RECOMBINASE"/>
    <property type="match status" value="1"/>
</dbReference>
<dbReference type="NCBIfam" id="NF001399">
    <property type="entry name" value="PRK00283.1"/>
    <property type="match status" value="1"/>
</dbReference>
<name>A0AA86T153_9BACT</name>
<sequence>MEDAIRAFVTFLDVQRGASRDTIRSYESDLRQVAKFLQHQQGSQGDPSLTSLTTQSIRDYLAWLDGRGEKKSSLARKLATLRSFFRFLNRDGRLSGNPAEQVRMPKQAKPLPRVLTKDDAGVLMEMPEGDTALARRDRAILETLYSTGARVSELVRLNREDLDLVNGLVRLSGKGRKERIVPIGQVAIDAIAQYEAGELRHGGSATTDRTGPVFRNRRGGRLTVRSVERIVARYSAALPGGRVSPHALRHSFATHLLDEGADLRAIQELLGHASLATTQRYTHVATDHLMAVYDRAHPRAGKTPPARPATTRR</sequence>
<dbReference type="InterPro" id="IPR050090">
    <property type="entry name" value="Tyrosine_recombinase_XerCD"/>
</dbReference>
<evidence type="ECO:0000256" key="2">
    <source>
        <dbReference type="ARBA" id="ARBA00006657"/>
    </source>
</evidence>
<comment type="subcellular location">
    <subcellularLocation>
        <location evidence="1 10">Cytoplasm</location>
    </subcellularLocation>
</comment>
<evidence type="ECO:0000256" key="11">
    <source>
        <dbReference type="NCBIfam" id="TIGR02224"/>
    </source>
</evidence>
<evidence type="ECO:0000259" key="13">
    <source>
        <dbReference type="PROSITE" id="PS51900"/>
    </source>
</evidence>
<evidence type="ECO:0000256" key="10">
    <source>
        <dbReference type="HAMAP-Rule" id="MF_01808"/>
    </source>
</evidence>
<dbReference type="AlphaFoldDB" id="A0AA86T153"/>
<dbReference type="RefSeq" id="WP_289267030.1">
    <property type="nucleotide sequence ID" value="NZ_OX365700.1"/>
</dbReference>
<dbReference type="Gene3D" id="1.10.443.10">
    <property type="entry name" value="Intergrase catalytic core"/>
    <property type="match status" value="1"/>
</dbReference>
<keyword evidence="9 10" id="KW-0131">Cell cycle</keyword>
<evidence type="ECO:0000256" key="7">
    <source>
        <dbReference type="ARBA" id="ARBA00023125"/>
    </source>
</evidence>
<dbReference type="HAMAP" id="MF_01808">
    <property type="entry name" value="Recomb_XerC_XerD"/>
    <property type="match status" value="1"/>
</dbReference>
<proteinExistence type="inferred from homology"/>
<evidence type="ECO:0000256" key="1">
    <source>
        <dbReference type="ARBA" id="ARBA00004496"/>
    </source>
</evidence>
<organism evidence="14 15">
    <name type="scientific">Nitrospira tepida</name>
    <dbReference type="NCBI Taxonomy" id="2973512"/>
    <lineage>
        <taxon>Bacteria</taxon>
        <taxon>Pseudomonadati</taxon>
        <taxon>Nitrospirota</taxon>
        <taxon>Nitrospiria</taxon>
        <taxon>Nitrospirales</taxon>
        <taxon>Nitrospiraceae</taxon>
        <taxon>Nitrospira</taxon>
    </lineage>
</organism>
<dbReference type="PROSITE" id="PS51900">
    <property type="entry name" value="CB"/>
    <property type="match status" value="1"/>
</dbReference>
<evidence type="ECO:0000256" key="6">
    <source>
        <dbReference type="ARBA" id="ARBA00022908"/>
    </source>
</evidence>
<dbReference type="CDD" id="cd00798">
    <property type="entry name" value="INT_XerDC_C"/>
    <property type="match status" value="1"/>
</dbReference>
<evidence type="ECO:0000256" key="4">
    <source>
        <dbReference type="ARBA" id="ARBA00022618"/>
    </source>
</evidence>
<dbReference type="Pfam" id="PF02899">
    <property type="entry name" value="Phage_int_SAM_1"/>
    <property type="match status" value="1"/>
</dbReference>
<dbReference type="InterPro" id="IPR011010">
    <property type="entry name" value="DNA_brk_join_enz"/>
</dbReference>
<dbReference type="EMBL" id="OX365700">
    <property type="protein sequence ID" value="CAI4030019.1"/>
    <property type="molecule type" value="Genomic_DNA"/>
</dbReference>
<keyword evidence="3 10" id="KW-0963">Cytoplasm</keyword>
<dbReference type="NCBIfam" id="TIGR02224">
    <property type="entry name" value="recomb_XerC"/>
    <property type="match status" value="1"/>
</dbReference>
<dbReference type="InterPro" id="IPR004107">
    <property type="entry name" value="Integrase_SAM-like_N"/>
</dbReference>